<dbReference type="OrthoDB" id="4173886at2759"/>
<dbReference type="eggNOG" id="ENOG502RMK7">
    <property type="taxonomic scope" value="Eukaryota"/>
</dbReference>
<dbReference type="RefSeq" id="XP_003171551.1">
    <property type="nucleotide sequence ID" value="XM_003171503.1"/>
</dbReference>
<feature type="compositionally biased region" description="Gly residues" evidence="1">
    <location>
        <begin position="124"/>
        <end position="139"/>
    </location>
</feature>
<feature type="compositionally biased region" description="Acidic residues" evidence="1">
    <location>
        <begin position="140"/>
        <end position="151"/>
    </location>
</feature>
<feature type="compositionally biased region" description="Acidic residues" evidence="1">
    <location>
        <begin position="312"/>
        <end position="325"/>
    </location>
</feature>
<dbReference type="GeneID" id="10026803"/>
<feature type="region of interest" description="Disordered" evidence="1">
    <location>
        <begin position="287"/>
        <end position="325"/>
    </location>
</feature>
<feature type="region of interest" description="Disordered" evidence="1">
    <location>
        <begin position="407"/>
        <end position="466"/>
    </location>
</feature>
<feature type="compositionally biased region" description="Basic and acidic residues" evidence="1">
    <location>
        <begin position="23"/>
        <end position="33"/>
    </location>
</feature>
<dbReference type="OMA" id="RIWEDEP"/>
<dbReference type="AlphaFoldDB" id="E4V0G0"/>
<evidence type="ECO:0000313" key="2">
    <source>
        <dbReference type="EMBL" id="EFR03097.1"/>
    </source>
</evidence>
<organism evidence="3">
    <name type="scientific">Arthroderma gypseum (strain ATCC MYA-4604 / CBS 118893)</name>
    <name type="common">Microsporum gypseum</name>
    <dbReference type="NCBI Taxonomy" id="535722"/>
    <lineage>
        <taxon>Eukaryota</taxon>
        <taxon>Fungi</taxon>
        <taxon>Dikarya</taxon>
        <taxon>Ascomycota</taxon>
        <taxon>Pezizomycotina</taxon>
        <taxon>Eurotiomycetes</taxon>
        <taxon>Eurotiomycetidae</taxon>
        <taxon>Onygenales</taxon>
        <taxon>Arthrodermataceae</taxon>
        <taxon>Nannizzia</taxon>
    </lineage>
</organism>
<dbReference type="InParanoid" id="E4V0G0"/>
<evidence type="ECO:0000313" key="3">
    <source>
        <dbReference type="Proteomes" id="UP000002669"/>
    </source>
</evidence>
<feature type="compositionally biased region" description="Basic and acidic residues" evidence="1">
    <location>
        <begin position="108"/>
        <end position="122"/>
    </location>
</feature>
<proteinExistence type="predicted"/>
<evidence type="ECO:0000256" key="1">
    <source>
        <dbReference type="SAM" id="MobiDB-lite"/>
    </source>
</evidence>
<name>E4V0G0_ARTGP</name>
<protein>
    <submittedName>
        <fullName evidence="2">Uncharacterized protein</fullName>
    </submittedName>
</protein>
<accession>E4V0G0</accession>
<feature type="compositionally biased region" description="Acidic residues" evidence="1">
    <location>
        <begin position="77"/>
        <end position="107"/>
    </location>
</feature>
<sequence>MASNIQEPPAKGPNKPNQFLTPRGEKRNADGTIKDQIGQVPRLDLATENTPLPSNVHVPPSEGQDRDMSEFSGGYDTEGEFGADEREDDGEDDEEDESDREDEEKEQETEGKKNGKRPDRDFGPGNGNGNGTGNGNGGDTGDDGYEGDTDDSGASTDCNFGDDDSDGGPVFEPNHDGEVPNLDSVDPRTFGEIVFDTIESHMQTRIWIPDEESIAMIENETEGHSLFQNNAFQIPGEGSSSAESVHYYDLDDLYYAESVEETSGESDEDNEDYESDIELEAQVNETRNEDYEELATSASASASANDTQSHDDTEDEDEIEYDDDTTYPYPIATEDMNIWYTDPILANVIGHEAFNRLFPGRNAINTPQTTTGNTRPSTINRARIWEDEPEPEDLPEDIPEHSISPIIIDNLDTPSTSPVPEEENKENKYPENDTLGMESEVENGILEEAAPGPSSSNNPQPWVNRYSPVRNQERQPMFLGAALRPVPSLAGRVPVQNVNPNGPRTRVHEWFGGVGANIRDVPE</sequence>
<dbReference type="HOGENOM" id="CLU_537694_0_0_1"/>
<dbReference type="VEuPathDB" id="FungiDB:MGYG_06092"/>
<dbReference type="EMBL" id="DS989826">
    <property type="protein sequence ID" value="EFR03097.1"/>
    <property type="molecule type" value="Genomic_DNA"/>
</dbReference>
<gene>
    <name evidence="2" type="ORF">MGYG_06092</name>
</gene>
<keyword evidence="3" id="KW-1185">Reference proteome</keyword>
<reference evidence="3" key="1">
    <citation type="journal article" date="2012" name="MBio">
        <title>Comparative genome analysis of Trichophyton rubrum and related dermatophytes reveals candidate genes involved in infection.</title>
        <authorList>
            <person name="Martinez D.A."/>
            <person name="Oliver B.G."/>
            <person name="Graeser Y."/>
            <person name="Goldberg J.M."/>
            <person name="Li W."/>
            <person name="Martinez-Rossi N.M."/>
            <person name="Monod M."/>
            <person name="Shelest E."/>
            <person name="Barton R.C."/>
            <person name="Birch E."/>
            <person name="Brakhage A.A."/>
            <person name="Chen Z."/>
            <person name="Gurr S.J."/>
            <person name="Heiman D."/>
            <person name="Heitman J."/>
            <person name="Kosti I."/>
            <person name="Rossi A."/>
            <person name="Saif S."/>
            <person name="Samalova M."/>
            <person name="Saunders C.W."/>
            <person name="Shea T."/>
            <person name="Summerbell R.C."/>
            <person name="Xu J."/>
            <person name="Young S."/>
            <person name="Zeng Q."/>
            <person name="Birren B.W."/>
            <person name="Cuomo C.A."/>
            <person name="White T.C."/>
        </authorList>
    </citation>
    <scope>NUCLEOTIDE SEQUENCE [LARGE SCALE GENOMIC DNA]</scope>
    <source>
        <strain evidence="3">ATCC MYA-4604 / CBS 118893</strain>
    </source>
</reference>
<dbReference type="Proteomes" id="UP000002669">
    <property type="component" value="Unassembled WGS sequence"/>
</dbReference>
<feature type="region of interest" description="Disordered" evidence="1">
    <location>
        <begin position="1"/>
        <end position="188"/>
    </location>
</feature>